<dbReference type="Proteomes" id="UP000233350">
    <property type="component" value="Unassembled WGS sequence"/>
</dbReference>
<keyword evidence="1" id="KW-0843">Virulence</keyword>
<dbReference type="RefSeq" id="WP_006802121.1">
    <property type="nucleotide sequence ID" value="NZ_CABKOI010000021.1"/>
</dbReference>
<evidence type="ECO:0000256" key="1">
    <source>
        <dbReference type="ARBA" id="ARBA00023026"/>
    </source>
</evidence>
<reference evidence="5 6" key="1">
    <citation type="submission" date="2016-07" db="EMBL/GenBank/DDBJ databases">
        <title>Detection of Helicobacter winghamensis from caecal content of red fox (Vulpes vulpes).</title>
        <authorList>
            <person name="Zanoni R.G."/>
            <person name="Florio D."/>
            <person name="Caffara M."/>
            <person name="Renzi M."/>
            <person name="Parisi A."/>
            <person name="Pasquali F."/>
            <person name="Manfreda G."/>
        </authorList>
    </citation>
    <scope>NUCLEOTIDE SEQUENCE [LARGE SCALE GENOMIC DNA]</scope>
    <source>
        <strain evidence="5 6">295_13</strain>
    </source>
</reference>
<dbReference type="Gene3D" id="1.20.1330.10">
    <property type="entry name" value="f41 fragment of flagellin, N-terminal domain"/>
    <property type="match status" value="1"/>
</dbReference>
<dbReference type="SUPFAM" id="SSF64518">
    <property type="entry name" value="Phase 1 flagellin"/>
    <property type="match status" value="1"/>
</dbReference>
<sequence length="251" mass="26552">MKIGNSQSTNESLISLKKAKDEEKDAIKKLASPRSLEATDGASLAIANALLAQANSMSQGVRNANDALGVMQIADATLSNITSSAIRMNELSVALGNPALNSDQRAMIESEANALTQSMQDATSQAIFNGKNVFGGQMSFVTGNGTASINMQAPNIADLSVNNQQSILNFIDRVNMERANIGSAMNGIQSGINASMNTIVNLKAAEGGLMKDDVAENYNQLNSAKLKENATLYANSFNTKYLQNRLDALLG</sequence>
<dbReference type="STRING" id="556267.HWAG_00428"/>
<dbReference type="PANTHER" id="PTHR42792:SF2">
    <property type="entry name" value="FLAGELLIN"/>
    <property type="match status" value="1"/>
</dbReference>
<dbReference type="GO" id="GO:0009288">
    <property type="term" value="C:bacterial-type flagellum"/>
    <property type="evidence" value="ECO:0007669"/>
    <property type="project" value="InterPro"/>
</dbReference>
<dbReference type="GeneID" id="97289258"/>
<evidence type="ECO:0000259" key="4">
    <source>
        <dbReference type="Pfam" id="PF00669"/>
    </source>
</evidence>
<comment type="function">
    <text evidence="2">Flagellin is the subunit protein which polymerizes to form the filaments of bacterial flagella. Important for motility and virulence.</text>
</comment>
<evidence type="ECO:0000313" key="5">
    <source>
        <dbReference type="EMBL" id="PKT80608.1"/>
    </source>
</evidence>
<dbReference type="EMBL" id="MBPK01000042">
    <property type="protein sequence ID" value="PKT80608.1"/>
    <property type="molecule type" value="Genomic_DNA"/>
</dbReference>
<dbReference type="GO" id="GO:0005198">
    <property type="term" value="F:structural molecule activity"/>
    <property type="evidence" value="ECO:0007669"/>
    <property type="project" value="InterPro"/>
</dbReference>
<keyword evidence="5" id="KW-0282">Flagellum</keyword>
<evidence type="ECO:0000256" key="2">
    <source>
        <dbReference type="ARBA" id="ARBA00025143"/>
    </source>
</evidence>
<dbReference type="PANTHER" id="PTHR42792">
    <property type="entry name" value="FLAGELLIN"/>
    <property type="match status" value="1"/>
</dbReference>
<keyword evidence="5" id="KW-0966">Cell projection</keyword>
<accession>A0A2N3PIF9</accession>
<proteinExistence type="predicted"/>
<protein>
    <submittedName>
        <fullName evidence="5">Flagellin</fullName>
    </submittedName>
</protein>
<comment type="subunit">
    <text evidence="3">Heteromer of FlaA and FlaB. FlaB is located proximal to the hook while the remainder of the filament is composed of the predominant FlaA.</text>
</comment>
<dbReference type="InterPro" id="IPR001029">
    <property type="entry name" value="Flagellin_N"/>
</dbReference>
<dbReference type="AlphaFoldDB" id="A0A2N3PIF9"/>
<keyword evidence="6" id="KW-1185">Reference proteome</keyword>
<organism evidence="5 6">
    <name type="scientific">Helicobacter winghamensis</name>
    <dbReference type="NCBI Taxonomy" id="157268"/>
    <lineage>
        <taxon>Bacteria</taxon>
        <taxon>Pseudomonadati</taxon>
        <taxon>Campylobacterota</taxon>
        <taxon>Epsilonproteobacteria</taxon>
        <taxon>Campylobacterales</taxon>
        <taxon>Helicobacteraceae</taxon>
        <taxon>Helicobacter</taxon>
    </lineage>
</organism>
<dbReference type="InterPro" id="IPR001492">
    <property type="entry name" value="Flagellin"/>
</dbReference>
<dbReference type="OrthoDB" id="5319985at2"/>
<gene>
    <name evidence="5" type="ORF">BCM31_03910</name>
</gene>
<dbReference type="Pfam" id="PF00669">
    <property type="entry name" value="Flagellin_N"/>
    <property type="match status" value="1"/>
</dbReference>
<evidence type="ECO:0000313" key="6">
    <source>
        <dbReference type="Proteomes" id="UP000233350"/>
    </source>
</evidence>
<comment type="caution">
    <text evidence="5">The sequence shown here is derived from an EMBL/GenBank/DDBJ whole genome shotgun (WGS) entry which is preliminary data.</text>
</comment>
<keyword evidence="5" id="KW-0969">Cilium</keyword>
<name>A0A2N3PIF9_9HELI</name>
<evidence type="ECO:0000256" key="3">
    <source>
        <dbReference type="ARBA" id="ARBA00025928"/>
    </source>
</evidence>
<feature type="domain" description="Flagellin N-terminal" evidence="4">
    <location>
        <begin position="10"/>
        <end position="137"/>
    </location>
</feature>